<feature type="region of interest" description="Disordered" evidence="4">
    <location>
        <begin position="148"/>
        <end position="204"/>
    </location>
</feature>
<dbReference type="GO" id="GO:0005737">
    <property type="term" value="C:cytoplasm"/>
    <property type="evidence" value="ECO:0007669"/>
    <property type="project" value="UniProtKB-SubCell"/>
</dbReference>
<feature type="compositionally biased region" description="Low complexity" evidence="4">
    <location>
        <begin position="394"/>
        <end position="409"/>
    </location>
</feature>
<evidence type="ECO:0000313" key="5">
    <source>
        <dbReference type="EMBL" id="BEI93200.1"/>
    </source>
</evidence>
<proteinExistence type="inferred from homology"/>
<dbReference type="Gene3D" id="6.10.140.2030">
    <property type="match status" value="1"/>
</dbReference>
<dbReference type="Pfam" id="PF06058">
    <property type="entry name" value="DCP1"/>
    <property type="match status" value="1"/>
</dbReference>
<feature type="region of interest" description="Disordered" evidence="4">
    <location>
        <begin position="322"/>
        <end position="429"/>
    </location>
</feature>
<dbReference type="SUPFAM" id="SSF50729">
    <property type="entry name" value="PH domain-like"/>
    <property type="match status" value="1"/>
</dbReference>
<keyword evidence="3" id="KW-0963">Cytoplasm</keyword>
<accession>A0AA48L784</accession>
<keyword evidence="6" id="KW-1185">Reference proteome</keyword>
<gene>
    <name evidence="5" type="ORF">CcaverHIS019_0508280</name>
</gene>
<evidence type="ECO:0000256" key="1">
    <source>
        <dbReference type="ARBA" id="ARBA00004496"/>
    </source>
</evidence>
<reference evidence="5" key="1">
    <citation type="journal article" date="2023" name="BMC Genomics">
        <title>Chromosome-level genome assemblies of Cutaneotrichosporon spp. (Trichosporonales, Basidiomycota) reveal imbalanced evolution between nucleotide sequences and chromosome synteny.</title>
        <authorList>
            <person name="Kobayashi Y."/>
            <person name="Kayamori A."/>
            <person name="Aoki K."/>
            <person name="Shiwa Y."/>
            <person name="Matsutani M."/>
            <person name="Fujita N."/>
            <person name="Sugita T."/>
            <person name="Iwasaki W."/>
            <person name="Tanaka N."/>
            <person name="Takashima M."/>
        </authorList>
    </citation>
    <scope>NUCLEOTIDE SEQUENCE</scope>
    <source>
        <strain evidence="5">HIS019</strain>
    </source>
</reference>
<feature type="region of interest" description="Disordered" evidence="4">
    <location>
        <begin position="1"/>
        <end position="24"/>
    </location>
</feature>
<dbReference type="Gene3D" id="2.30.29.30">
    <property type="entry name" value="Pleckstrin-homology domain (PH domain)/Phosphotyrosine-binding domain (PTB)"/>
    <property type="match status" value="1"/>
</dbReference>
<evidence type="ECO:0000256" key="3">
    <source>
        <dbReference type="ARBA" id="ARBA00022490"/>
    </source>
</evidence>
<evidence type="ECO:0000256" key="2">
    <source>
        <dbReference type="ARBA" id="ARBA00008778"/>
    </source>
</evidence>
<feature type="region of interest" description="Disordered" evidence="4">
    <location>
        <begin position="217"/>
        <end position="305"/>
    </location>
</feature>
<feature type="compositionally biased region" description="Low complexity" evidence="4">
    <location>
        <begin position="164"/>
        <end position="180"/>
    </location>
</feature>
<name>A0AA48L784_9TREE</name>
<evidence type="ECO:0000313" key="6">
    <source>
        <dbReference type="Proteomes" id="UP001233271"/>
    </source>
</evidence>
<dbReference type="KEGG" id="ccac:CcaHIS019_0508280"/>
<dbReference type="AlphaFoldDB" id="A0AA48L784"/>
<feature type="compositionally biased region" description="Pro residues" evidence="4">
    <location>
        <begin position="344"/>
        <end position="363"/>
    </location>
</feature>
<dbReference type="InterPro" id="IPR011993">
    <property type="entry name" value="PH-like_dom_sf"/>
</dbReference>
<dbReference type="RefSeq" id="XP_060458465.1">
    <property type="nucleotide sequence ID" value="XM_060602030.1"/>
</dbReference>
<feature type="compositionally biased region" description="Low complexity" evidence="4">
    <location>
        <begin position="271"/>
        <end position="282"/>
    </location>
</feature>
<evidence type="ECO:0000256" key="4">
    <source>
        <dbReference type="SAM" id="MobiDB-lite"/>
    </source>
</evidence>
<sequence length="470" mass="49409">MAAKGASPANPSTAGSAPAPADPETRNAINARVIGRKDAFFAEIVENAGIATLYNYIPSVGTYVKQPAMGPLFLIRRTKAPEYALYMINRSGPKNHFWGLYPTEMRITAHDKDKVIEVARRGESERPRFWLDESETLRPLYDRIQGIVGPPVKPDSSAKAGGNAAAPSSAQTSQPSSHPAVQPPAQPTAQPQIQQPPPGQNGLAQLFAGLGVVSGPNAAPPVLNPQPQPHSAGIQQPPYLQYPQQPPQNPHHYTANVAPFVGPQAPYSHYSSSPVPGHSDSSTPQPPAPPPMAPKNFGPHETADGLFKSLLGGVASFPTYGQPSPVSNSGAVPASPATSGSPVRGPPGLGPGPPMPGGPPPRGFPSAPHHGGGPGPTNGHTSPPHNQPQPQSPFYPQSLPSNLPANPSPEGMRDALLSTMGFPPENTRQQPMVSREQLIGTMVQLLQTNPNFCEDVYRAYLARNGGGPRQ</sequence>
<dbReference type="InterPro" id="IPR010334">
    <property type="entry name" value="Dcp1"/>
</dbReference>
<dbReference type="GO" id="GO:0000290">
    <property type="term" value="P:deadenylation-dependent decapping of nuclear-transcribed mRNA"/>
    <property type="evidence" value="ECO:0007669"/>
    <property type="project" value="InterPro"/>
</dbReference>
<comment type="similarity">
    <text evidence="2">Belongs to the DCP1 family.</text>
</comment>
<feature type="compositionally biased region" description="Pro residues" evidence="4">
    <location>
        <begin position="284"/>
        <end position="293"/>
    </location>
</feature>
<comment type="subcellular location">
    <subcellularLocation>
        <location evidence="1">Cytoplasm</location>
    </subcellularLocation>
</comment>
<organism evidence="5 6">
    <name type="scientific">Cutaneotrichosporon cavernicola</name>
    <dbReference type="NCBI Taxonomy" id="279322"/>
    <lineage>
        <taxon>Eukaryota</taxon>
        <taxon>Fungi</taxon>
        <taxon>Dikarya</taxon>
        <taxon>Basidiomycota</taxon>
        <taxon>Agaricomycotina</taxon>
        <taxon>Tremellomycetes</taxon>
        <taxon>Trichosporonales</taxon>
        <taxon>Trichosporonaceae</taxon>
        <taxon>Cutaneotrichosporon</taxon>
    </lineage>
</organism>
<dbReference type="GeneID" id="85497070"/>
<dbReference type="Proteomes" id="UP001233271">
    <property type="component" value="Chromosome 5"/>
</dbReference>
<protein>
    <submittedName>
        <fullName evidence="5">Uncharacterized protein</fullName>
    </submittedName>
</protein>
<dbReference type="EMBL" id="AP028216">
    <property type="protein sequence ID" value="BEI93200.1"/>
    <property type="molecule type" value="Genomic_DNA"/>
</dbReference>
<feature type="compositionally biased region" description="Pro residues" evidence="4">
    <location>
        <begin position="218"/>
        <end position="228"/>
    </location>
</feature>
<dbReference type="GO" id="GO:0008047">
    <property type="term" value="F:enzyme activator activity"/>
    <property type="evidence" value="ECO:0007669"/>
    <property type="project" value="InterPro"/>
</dbReference>